<evidence type="ECO:0000313" key="4">
    <source>
        <dbReference type="EMBL" id="MDT7042752.1"/>
    </source>
</evidence>
<organism evidence="4 5">
    <name type="scientific">Candidatus Nitronereus thalassa</name>
    <dbReference type="NCBI Taxonomy" id="3020898"/>
    <lineage>
        <taxon>Bacteria</taxon>
        <taxon>Pseudomonadati</taxon>
        <taxon>Nitrospirota</taxon>
        <taxon>Nitrospiria</taxon>
        <taxon>Nitrospirales</taxon>
        <taxon>Nitrospiraceae</taxon>
        <taxon>Candidatus Nitronereus</taxon>
    </lineage>
</organism>
<feature type="modified residue" description="4-aspartylphosphate" evidence="2">
    <location>
        <position position="74"/>
    </location>
</feature>
<dbReference type="Gene3D" id="3.40.50.2300">
    <property type="match status" value="1"/>
</dbReference>
<dbReference type="SMART" id="SM00448">
    <property type="entry name" value="REC"/>
    <property type="match status" value="1"/>
</dbReference>
<feature type="domain" description="Response regulatory" evidence="3">
    <location>
        <begin position="25"/>
        <end position="138"/>
    </location>
</feature>
<dbReference type="PROSITE" id="PS50110">
    <property type="entry name" value="RESPONSE_REGULATORY"/>
    <property type="match status" value="1"/>
</dbReference>
<dbReference type="InterPro" id="IPR001789">
    <property type="entry name" value="Sig_transdc_resp-reg_receiver"/>
</dbReference>
<dbReference type="Proteomes" id="UP001250932">
    <property type="component" value="Unassembled WGS sequence"/>
</dbReference>
<evidence type="ECO:0000256" key="2">
    <source>
        <dbReference type="PROSITE-ProRule" id="PRU00169"/>
    </source>
</evidence>
<name>A0ABU3K8Q5_9BACT</name>
<evidence type="ECO:0000313" key="5">
    <source>
        <dbReference type="Proteomes" id="UP001250932"/>
    </source>
</evidence>
<comment type="caution">
    <text evidence="4">The sequence shown here is derived from an EMBL/GenBank/DDBJ whole genome shotgun (WGS) entry which is preliminary data.</text>
</comment>
<dbReference type="PANTHER" id="PTHR44591:SF3">
    <property type="entry name" value="RESPONSE REGULATORY DOMAIN-CONTAINING PROTEIN"/>
    <property type="match status" value="1"/>
</dbReference>
<dbReference type="InterPro" id="IPR050595">
    <property type="entry name" value="Bact_response_regulator"/>
</dbReference>
<accession>A0ABU3K8Q5</accession>
<evidence type="ECO:0000259" key="3">
    <source>
        <dbReference type="PROSITE" id="PS50110"/>
    </source>
</evidence>
<protein>
    <submittedName>
        <fullName evidence="4">Response regulator</fullName>
    </submittedName>
</protein>
<dbReference type="InterPro" id="IPR011006">
    <property type="entry name" value="CheY-like_superfamily"/>
</dbReference>
<dbReference type="PANTHER" id="PTHR44591">
    <property type="entry name" value="STRESS RESPONSE REGULATOR PROTEIN 1"/>
    <property type="match status" value="1"/>
</dbReference>
<sequence>MSISSNSFQPRPLISINEEGRNCCVILVVDDDDAMRSLLVDELGDYGCCVLEAADGEEALSQIQAKTPSLIVTDLQMKSGGFDFIKNVKTVTPDCRVIVVTAFGDSQTHGIAKNIGVDGYFDKPVRMDDLKTLVMKVCPVPHCPHVQVNLE</sequence>
<dbReference type="EMBL" id="JAQOUE010000001">
    <property type="protein sequence ID" value="MDT7042752.1"/>
    <property type="molecule type" value="Genomic_DNA"/>
</dbReference>
<dbReference type="Pfam" id="PF00072">
    <property type="entry name" value="Response_reg"/>
    <property type="match status" value="1"/>
</dbReference>
<gene>
    <name evidence="4" type="ORF">PPG34_10350</name>
</gene>
<reference evidence="4 5" key="1">
    <citation type="journal article" date="2023" name="ISME J.">
        <title>Cultivation and genomic characterization of novel and ubiquitous marine nitrite-oxidizing bacteria from the Nitrospirales.</title>
        <authorList>
            <person name="Mueller A.J."/>
            <person name="Daebeler A."/>
            <person name="Herbold C.W."/>
            <person name="Kirkegaard R.H."/>
            <person name="Daims H."/>
        </authorList>
    </citation>
    <scope>NUCLEOTIDE SEQUENCE [LARGE SCALE GENOMIC DNA]</scope>
    <source>
        <strain evidence="4 5">EB</strain>
    </source>
</reference>
<dbReference type="SUPFAM" id="SSF52172">
    <property type="entry name" value="CheY-like"/>
    <property type="match status" value="1"/>
</dbReference>
<proteinExistence type="predicted"/>
<keyword evidence="5" id="KW-1185">Reference proteome</keyword>
<evidence type="ECO:0000256" key="1">
    <source>
        <dbReference type="ARBA" id="ARBA00022553"/>
    </source>
</evidence>
<keyword evidence="1 2" id="KW-0597">Phosphoprotein</keyword>
<dbReference type="RefSeq" id="WP_313833204.1">
    <property type="nucleotide sequence ID" value="NZ_JAQOUE010000001.1"/>
</dbReference>
<dbReference type="CDD" id="cd00156">
    <property type="entry name" value="REC"/>
    <property type="match status" value="1"/>
</dbReference>